<name>A0ABR3L3B0_TRISP</name>
<keyword evidence="1" id="KW-0675">Receptor</keyword>
<organism evidence="1 2">
    <name type="scientific">Trichinella spiralis</name>
    <name type="common">Trichina worm</name>
    <dbReference type="NCBI Taxonomy" id="6334"/>
    <lineage>
        <taxon>Eukaryota</taxon>
        <taxon>Metazoa</taxon>
        <taxon>Ecdysozoa</taxon>
        <taxon>Nematoda</taxon>
        <taxon>Enoplea</taxon>
        <taxon>Dorylaimia</taxon>
        <taxon>Trichinellida</taxon>
        <taxon>Trichinellidae</taxon>
        <taxon>Trichinella</taxon>
    </lineage>
</organism>
<reference evidence="1 2" key="1">
    <citation type="submission" date="2024-07" db="EMBL/GenBank/DDBJ databases">
        <title>Enhanced genomic and transcriptomic resources for Trichinella pseudospiralis and T. spiralis underpin the discovery of pronounced molecular differences between stages and species.</title>
        <authorList>
            <person name="Pasi K.K."/>
            <person name="La Rosa G."/>
            <person name="Gomez-Morales M.A."/>
            <person name="Tosini F."/>
            <person name="Sumanam S."/>
            <person name="Young N.D."/>
            <person name="Chang B.C."/>
            <person name="Robin G.B."/>
        </authorList>
    </citation>
    <scope>NUCLEOTIDE SEQUENCE [LARGE SCALE GENOMIC DNA]</scope>
    <source>
        <strain evidence="1">ISS534</strain>
    </source>
</reference>
<sequence length="209" mass="24360">MASSYVPLQEVRRSWFEYRIEIKKESYEHISQEQPVSHRRMAIFDCMPVELTVATELKSNKEGYFWPSPYSSQLFMKITICLCVNYTTKEVTVRKKCPRKKTIIFHSKFEMESFCMIFGCGSLPCRQLSSRASFTILPSPGQLLVMNSRTVVSSGNIRPIKAKTPGQKTQWEVGFEEKKLKSEEKWIYHLQKINSPPVVITTKFKNVHY</sequence>
<evidence type="ECO:0000313" key="2">
    <source>
        <dbReference type="Proteomes" id="UP001558632"/>
    </source>
</evidence>
<dbReference type="Proteomes" id="UP001558632">
    <property type="component" value="Unassembled WGS sequence"/>
</dbReference>
<dbReference type="EMBL" id="JBEUSY010000021">
    <property type="protein sequence ID" value="KAL1246164.1"/>
    <property type="molecule type" value="Genomic_DNA"/>
</dbReference>
<keyword evidence="2" id="KW-1185">Reference proteome</keyword>
<evidence type="ECO:0000313" key="1">
    <source>
        <dbReference type="EMBL" id="KAL1246164.1"/>
    </source>
</evidence>
<protein>
    <submittedName>
        <fullName evidence="1">Receptor activity-modifying protein</fullName>
    </submittedName>
</protein>
<proteinExistence type="predicted"/>
<comment type="caution">
    <text evidence="1">The sequence shown here is derived from an EMBL/GenBank/DDBJ whole genome shotgun (WGS) entry which is preliminary data.</text>
</comment>
<gene>
    <name evidence="1" type="ORF">TSPI_04672</name>
</gene>
<accession>A0ABR3L3B0</accession>